<keyword evidence="6" id="KW-0788">Thiol protease</keyword>
<dbReference type="EMBL" id="JAUKUA010000007">
    <property type="protein sequence ID" value="KAK0705703.1"/>
    <property type="molecule type" value="Genomic_DNA"/>
</dbReference>
<dbReference type="GO" id="GO:0006508">
    <property type="term" value="P:proteolysis"/>
    <property type="evidence" value="ECO:0007669"/>
    <property type="project" value="UniProtKB-KW"/>
</dbReference>
<reference evidence="7" key="1">
    <citation type="submission" date="2023-06" db="EMBL/GenBank/DDBJ databases">
        <title>Genome-scale phylogeny and comparative genomics of the fungal order Sordariales.</title>
        <authorList>
            <consortium name="Lawrence Berkeley National Laboratory"/>
            <person name="Hensen N."/>
            <person name="Bonometti L."/>
            <person name="Westerberg I."/>
            <person name="Brannstrom I.O."/>
            <person name="Guillou S."/>
            <person name="Cros-Aarteil S."/>
            <person name="Calhoun S."/>
            <person name="Haridas S."/>
            <person name="Kuo A."/>
            <person name="Mondo S."/>
            <person name="Pangilinan J."/>
            <person name="Riley R."/>
            <person name="Labutti K."/>
            <person name="Andreopoulos B."/>
            <person name="Lipzen A."/>
            <person name="Chen C."/>
            <person name="Yanf M."/>
            <person name="Daum C."/>
            <person name="Ng V."/>
            <person name="Clum A."/>
            <person name="Steindorff A."/>
            <person name="Ohm R."/>
            <person name="Martin F."/>
            <person name="Silar P."/>
            <person name="Natvig D."/>
            <person name="Lalanne C."/>
            <person name="Gautier V."/>
            <person name="Ament-Velasquez S.L."/>
            <person name="Kruys A."/>
            <person name="Hutchinson M.I."/>
            <person name="Powell A.J."/>
            <person name="Barry K."/>
            <person name="Miller A.N."/>
            <person name="Grigoriev I.V."/>
            <person name="Debuchy R."/>
            <person name="Gladieux P."/>
            <person name="Thoren M.H."/>
            <person name="Johannesson H."/>
        </authorList>
    </citation>
    <scope>NUCLEOTIDE SEQUENCE</scope>
    <source>
        <strain evidence="7">SMH4607-1</strain>
    </source>
</reference>
<protein>
    <recommendedName>
        <fullName evidence="2">ubiquitinyl hydrolase 1</fullName>
        <ecNumber evidence="2">3.4.19.12</ecNumber>
    </recommendedName>
</protein>
<proteinExistence type="predicted"/>
<dbReference type="PANTHER" id="PTHR13367">
    <property type="entry name" value="UBIQUITIN THIOESTERASE"/>
    <property type="match status" value="1"/>
</dbReference>
<comment type="caution">
    <text evidence="7">The sequence shown here is derived from an EMBL/GenBank/DDBJ whole genome shotgun (WGS) entry which is preliminary data.</text>
</comment>
<dbReference type="InterPro" id="IPR051346">
    <property type="entry name" value="OTU_Deubiquitinase"/>
</dbReference>
<evidence type="ECO:0000313" key="7">
    <source>
        <dbReference type="EMBL" id="KAK0705703.1"/>
    </source>
</evidence>
<name>A0AA39ZXZ5_9PEZI</name>
<comment type="catalytic activity">
    <reaction evidence="1">
        <text>Thiol-dependent hydrolysis of ester, thioester, amide, peptide and isopeptide bonds formed by the C-terminal Gly of ubiquitin (a 76-residue protein attached to proteins as an intracellular targeting signal).</text>
        <dbReference type="EC" id="3.4.19.12"/>
    </reaction>
</comment>
<evidence type="ECO:0000313" key="8">
    <source>
        <dbReference type="Proteomes" id="UP001172102"/>
    </source>
</evidence>
<evidence type="ECO:0000256" key="5">
    <source>
        <dbReference type="ARBA" id="ARBA00022801"/>
    </source>
</evidence>
<evidence type="ECO:0000256" key="6">
    <source>
        <dbReference type="ARBA" id="ARBA00022807"/>
    </source>
</evidence>
<gene>
    <name evidence="7" type="ORF">B0H67DRAFT_497801</name>
</gene>
<evidence type="ECO:0000256" key="1">
    <source>
        <dbReference type="ARBA" id="ARBA00000707"/>
    </source>
</evidence>
<keyword evidence="5" id="KW-0378">Hydrolase</keyword>
<evidence type="ECO:0000256" key="4">
    <source>
        <dbReference type="ARBA" id="ARBA00022786"/>
    </source>
</evidence>
<organism evidence="7 8">
    <name type="scientific">Lasiosphaeris hirsuta</name>
    <dbReference type="NCBI Taxonomy" id="260670"/>
    <lineage>
        <taxon>Eukaryota</taxon>
        <taxon>Fungi</taxon>
        <taxon>Dikarya</taxon>
        <taxon>Ascomycota</taxon>
        <taxon>Pezizomycotina</taxon>
        <taxon>Sordariomycetes</taxon>
        <taxon>Sordariomycetidae</taxon>
        <taxon>Sordariales</taxon>
        <taxon>Lasiosphaeriaceae</taxon>
        <taxon>Lasiosphaeris</taxon>
    </lineage>
</organism>
<dbReference type="GO" id="GO:0004843">
    <property type="term" value="F:cysteine-type deubiquitinase activity"/>
    <property type="evidence" value="ECO:0007669"/>
    <property type="project" value="UniProtKB-EC"/>
</dbReference>
<evidence type="ECO:0000256" key="2">
    <source>
        <dbReference type="ARBA" id="ARBA00012759"/>
    </source>
</evidence>
<dbReference type="AlphaFoldDB" id="A0AA39ZXZ5"/>
<accession>A0AA39ZXZ5</accession>
<keyword evidence="4" id="KW-0833">Ubl conjugation pathway</keyword>
<dbReference type="PANTHER" id="PTHR13367:SF34">
    <property type="match status" value="1"/>
</dbReference>
<evidence type="ECO:0000256" key="3">
    <source>
        <dbReference type="ARBA" id="ARBA00022670"/>
    </source>
</evidence>
<dbReference type="Proteomes" id="UP001172102">
    <property type="component" value="Unassembled WGS sequence"/>
</dbReference>
<sequence>MPHHRGSPSANEILYHVAGSKPKIRVILDAGAQIVELENDEAAWFWLGLVLDDDIRAATFFNAAEDLCVVERDGTTELFLTSSYATNTAACIVFLDQAHTRGTDLRLPNHYRAAVALGPGLTKDKLAQACMRMRQLGKGQAVVFLVSAEIRRSITRLCDISESSEIKVADVLYWAVCETWRELERLVPLWATHGVRHQRQQLLWDKADTGSEYNLEPQTAAQFVESESQTLRERYHPSQEQTRPTLAGESTNVDAALDAKSAELAQIQERCLEFGIDSLIFAQAHLALFSLDEIFNSDKGPSSTLVLTCVLWHSRPWRLVLVCRHREAAEDRLPR</sequence>
<keyword evidence="3" id="KW-0645">Protease</keyword>
<keyword evidence="8" id="KW-1185">Reference proteome</keyword>
<dbReference type="EC" id="3.4.19.12" evidence="2"/>